<keyword evidence="5" id="KW-0808">Transferase</keyword>
<evidence type="ECO:0000313" key="10">
    <source>
        <dbReference type="Proteomes" id="UP000249203"/>
    </source>
</evidence>
<dbReference type="EMBL" id="PIPK01000011">
    <property type="protein sequence ID" value="RUO22185.1"/>
    <property type="molecule type" value="Genomic_DNA"/>
</dbReference>
<comment type="catalytic activity">
    <reaction evidence="1">
        <text>guanosine(46) in tRNA + S-adenosyl-L-methionine = N(7)-methylguanosine(46) in tRNA + S-adenosyl-L-homocysteine</text>
        <dbReference type="Rhea" id="RHEA:42708"/>
        <dbReference type="Rhea" id="RHEA-COMP:10188"/>
        <dbReference type="Rhea" id="RHEA-COMP:10189"/>
        <dbReference type="ChEBI" id="CHEBI:57856"/>
        <dbReference type="ChEBI" id="CHEBI:59789"/>
        <dbReference type="ChEBI" id="CHEBI:74269"/>
        <dbReference type="ChEBI" id="CHEBI:74480"/>
        <dbReference type="EC" id="2.1.1.33"/>
    </reaction>
</comment>
<dbReference type="EC" id="2.1.1.33" evidence="3"/>
<comment type="function">
    <text evidence="2">Catalyzes the formation of N(7)-methylguanine at position 46 (m7G46) in tRNA.</text>
</comment>
<evidence type="ECO:0000256" key="5">
    <source>
        <dbReference type="ARBA" id="ARBA00022679"/>
    </source>
</evidence>
<comment type="caution">
    <text evidence="8">The sequence shown here is derived from an EMBL/GenBank/DDBJ whole genome shotgun (WGS) entry which is preliminary data.</text>
</comment>
<dbReference type="AlphaFoldDB" id="A0A327WU49"/>
<dbReference type="PANTHER" id="PTHR23417:SF14">
    <property type="entry name" value="PENTACOTRIPEPTIDE-REPEAT REGION OF PRORP DOMAIN-CONTAINING PROTEIN"/>
    <property type="match status" value="1"/>
</dbReference>
<accession>A0A327WU49</accession>
<dbReference type="Proteomes" id="UP000249203">
    <property type="component" value="Unassembled WGS sequence"/>
</dbReference>
<dbReference type="Proteomes" id="UP000287865">
    <property type="component" value="Unassembled WGS sequence"/>
</dbReference>
<protein>
    <recommendedName>
        <fullName evidence="3">tRNA (guanine(46)-N(7))-methyltransferase</fullName>
        <ecNumber evidence="3">2.1.1.33</ecNumber>
    </recommendedName>
</protein>
<gene>
    <name evidence="8" type="ORF">B0I24_11265</name>
    <name evidence="9" type="ORF">CWE07_11420</name>
</gene>
<dbReference type="Pfam" id="PF02390">
    <property type="entry name" value="Methyltransf_4"/>
    <property type="match status" value="1"/>
</dbReference>
<dbReference type="RefSeq" id="WP_111570094.1">
    <property type="nucleotide sequence ID" value="NZ_PIPK01000011.1"/>
</dbReference>
<evidence type="ECO:0000313" key="8">
    <source>
        <dbReference type="EMBL" id="RAJ94979.1"/>
    </source>
</evidence>
<keyword evidence="7" id="KW-0819">tRNA processing</keyword>
<keyword evidence="6" id="KW-0949">S-adenosyl-L-methionine</keyword>
<dbReference type="GO" id="GO:0043527">
    <property type="term" value="C:tRNA methyltransferase complex"/>
    <property type="evidence" value="ECO:0007669"/>
    <property type="project" value="TreeGrafter"/>
</dbReference>
<reference evidence="9 11" key="1">
    <citation type="journal article" date="2018" name="Front. Microbiol.">
        <title>Genome-Based Analysis Reveals the Taxonomy and Diversity of the Family Idiomarinaceae.</title>
        <authorList>
            <person name="Liu Y."/>
            <person name="Lai Q."/>
            <person name="Shao Z."/>
        </authorList>
    </citation>
    <scope>NUCLEOTIDE SEQUENCE [LARGE SCALE GENOMIC DNA]</scope>
    <source>
        <strain evidence="9 11">CF12-14</strain>
    </source>
</reference>
<dbReference type="Gene3D" id="3.40.50.150">
    <property type="entry name" value="Vaccinia Virus protein VP39"/>
    <property type="match status" value="1"/>
</dbReference>
<dbReference type="PANTHER" id="PTHR23417">
    <property type="entry name" value="3-DEOXY-D-MANNO-OCTULOSONIC-ACID TRANSFERASE/TRNA GUANINE-N 7 - -METHYLTRANSFERASE"/>
    <property type="match status" value="1"/>
</dbReference>
<evidence type="ECO:0000256" key="3">
    <source>
        <dbReference type="ARBA" id="ARBA00011977"/>
    </source>
</evidence>
<evidence type="ECO:0000256" key="4">
    <source>
        <dbReference type="ARBA" id="ARBA00022603"/>
    </source>
</evidence>
<dbReference type="SUPFAM" id="SSF53335">
    <property type="entry name" value="S-adenosyl-L-methionine-dependent methyltransferases"/>
    <property type="match status" value="1"/>
</dbReference>
<keyword evidence="11" id="KW-1185">Reference proteome</keyword>
<dbReference type="InterPro" id="IPR029063">
    <property type="entry name" value="SAM-dependent_MTases_sf"/>
</dbReference>
<dbReference type="EMBL" id="QLMD01000012">
    <property type="protein sequence ID" value="RAJ94979.1"/>
    <property type="molecule type" value="Genomic_DNA"/>
</dbReference>
<evidence type="ECO:0000313" key="11">
    <source>
        <dbReference type="Proteomes" id="UP000287865"/>
    </source>
</evidence>
<proteinExistence type="predicted"/>
<dbReference type="GO" id="GO:0008176">
    <property type="term" value="F:tRNA (guanine(46)-N7)-methyltransferase activity"/>
    <property type="evidence" value="ECO:0007669"/>
    <property type="project" value="UniProtKB-EC"/>
</dbReference>
<evidence type="ECO:0000256" key="7">
    <source>
        <dbReference type="ARBA" id="ARBA00022694"/>
    </source>
</evidence>
<dbReference type="CDD" id="cd02440">
    <property type="entry name" value="AdoMet_MTases"/>
    <property type="match status" value="1"/>
</dbReference>
<reference evidence="8 10" key="2">
    <citation type="submission" date="2018-06" db="EMBL/GenBank/DDBJ databases">
        <title>Genomic Encyclopedia of Type Strains, Phase III (KMG-III): the genomes of soil and plant-associated and newly described type strains.</title>
        <authorList>
            <person name="Whitman W."/>
        </authorList>
    </citation>
    <scope>NUCLEOTIDE SEQUENCE [LARGE SCALE GENOMIC DNA]</scope>
    <source>
        <strain evidence="8 10">CGMCC 1.15366</strain>
    </source>
</reference>
<evidence type="ECO:0000256" key="6">
    <source>
        <dbReference type="ARBA" id="ARBA00022691"/>
    </source>
</evidence>
<evidence type="ECO:0000256" key="2">
    <source>
        <dbReference type="ARBA" id="ARBA00003015"/>
    </source>
</evidence>
<name>A0A327WU49_9GAMM</name>
<organism evidence="8 10">
    <name type="scientific">Aliidiomarina maris</name>
    <dbReference type="NCBI Taxonomy" id="531312"/>
    <lineage>
        <taxon>Bacteria</taxon>
        <taxon>Pseudomonadati</taxon>
        <taxon>Pseudomonadota</taxon>
        <taxon>Gammaproteobacteria</taxon>
        <taxon>Alteromonadales</taxon>
        <taxon>Idiomarinaceae</taxon>
        <taxon>Aliidiomarina</taxon>
    </lineage>
</organism>
<keyword evidence="4 8" id="KW-0489">Methyltransferase</keyword>
<dbReference type="InterPro" id="IPR003358">
    <property type="entry name" value="tRNA_(Gua-N-7)_MeTrfase_Trmb"/>
</dbReference>
<evidence type="ECO:0000313" key="9">
    <source>
        <dbReference type="EMBL" id="RUO22185.1"/>
    </source>
</evidence>
<dbReference type="PROSITE" id="PS51625">
    <property type="entry name" value="SAM_MT_TRMB"/>
    <property type="match status" value="1"/>
</dbReference>
<sequence length="220" mass="24832">MEYQSRGIDSNQHDVHQDIAKVVRRHLNSEFLKPIASHSHDVFAAVDARVQAWQGPIVLDSCCGVGESTLQLAQRHPDALVIGVDKSAHRLAKTASYGEVSARCVLVRADLNDFWRQALTAKWQISHHYILYPNPWPKAKHLQRRWHGGPLFPAIIALGGQLELRSNWRIYLAEFAAALEIAGYASELNKLPAEIAPITPFERKYQATEQVLWQLQSNLC</sequence>
<evidence type="ECO:0000256" key="1">
    <source>
        <dbReference type="ARBA" id="ARBA00000142"/>
    </source>
</evidence>
<dbReference type="OrthoDB" id="9809889at2"/>